<organism evidence="1 2">
    <name type="scientific">Streptomyces antimycoticus</name>
    <dbReference type="NCBI Taxonomy" id="68175"/>
    <lineage>
        <taxon>Bacteria</taxon>
        <taxon>Bacillati</taxon>
        <taxon>Actinomycetota</taxon>
        <taxon>Actinomycetes</taxon>
        <taxon>Kitasatosporales</taxon>
        <taxon>Streptomycetaceae</taxon>
        <taxon>Streptomyces</taxon>
        <taxon>Streptomyces violaceusniger group</taxon>
    </lineage>
</organism>
<evidence type="ECO:0000313" key="1">
    <source>
        <dbReference type="EMBL" id="BBJ46924.1"/>
    </source>
</evidence>
<name>A0A499UY59_9ACTN</name>
<accession>A0A499UY59</accession>
<sequence>MGLPLFGVLEAAGPEDLRLQDATAELLTALGRPRPVIADARAPIFGAVLGERALLSGPDAHLGHHTFTQWLTNH</sequence>
<evidence type="ECO:0000313" key="2">
    <source>
        <dbReference type="Proteomes" id="UP000463951"/>
    </source>
</evidence>
<dbReference type="Proteomes" id="UP000463951">
    <property type="component" value="Chromosome"/>
</dbReference>
<reference evidence="1 2" key="1">
    <citation type="journal article" date="2020" name="Int. J. Syst. Evol. Microbiol.">
        <title>Reclassification of Streptomyces castelarensis and Streptomyces sporoclivatus as later heterotypic synonyms of Streptomyces antimycoticus.</title>
        <authorList>
            <person name="Komaki H."/>
            <person name="Tamura T."/>
        </authorList>
    </citation>
    <scope>NUCLEOTIDE SEQUENCE [LARGE SCALE GENOMIC DNA]</scope>
    <source>
        <strain evidence="1 2">NBRC 100767</strain>
    </source>
</reference>
<proteinExistence type="predicted"/>
<dbReference type="AlphaFoldDB" id="A0A499UY59"/>
<dbReference type="EMBL" id="AP019620">
    <property type="protein sequence ID" value="BBJ46924.1"/>
    <property type="molecule type" value="Genomic_DNA"/>
</dbReference>
<protein>
    <submittedName>
        <fullName evidence="1">Uncharacterized protein</fullName>
    </submittedName>
</protein>
<gene>
    <name evidence="1" type="ORF">SSPO_096420</name>
</gene>